<dbReference type="AlphaFoldDB" id="A0A0C3H2N5"/>
<feature type="transmembrane region" description="Helical" evidence="1">
    <location>
        <begin position="7"/>
        <end position="27"/>
    </location>
</feature>
<keyword evidence="1" id="KW-1133">Transmembrane helix</keyword>
<dbReference type="InterPro" id="IPR000261">
    <property type="entry name" value="EH_dom"/>
</dbReference>
<dbReference type="EMBL" id="KN832883">
    <property type="protein sequence ID" value="KIM96791.1"/>
    <property type="molecule type" value="Genomic_DNA"/>
</dbReference>
<name>A0A0C3H2N5_OIDMZ</name>
<organism evidence="3 4">
    <name type="scientific">Oidiodendron maius (strain Zn)</name>
    <dbReference type="NCBI Taxonomy" id="913774"/>
    <lineage>
        <taxon>Eukaryota</taxon>
        <taxon>Fungi</taxon>
        <taxon>Dikarya</taxon>
        <taxon>Ascomycota</taxon>
        <taxon>Pezizomycotina</taxon>
        <taxon>Leotiomycetes</taxon>
        <taxon>Leotiomycetes incertae sedis</taxon>
        <taxon>Myxotrichaceae</taxon>
        <taxon>Oidiodendron</taxon>
    </lineage>
</organism>
<reference evidence="3 4" key="1">
    <citation type="submission" date="2014-04" db="EMBL/GenBank/DDBJ databases">
        <authorList>
            <consortium name="DOE Joint Genome Institute"/>
            <person name="Kuo A."/>
            <person name="Martino E."/>
            <person name="Perotto S."/>
            <person name="Kohler A."/>
            <person name="Nagy L.G."/>
            <person name="Floudas D."/>
            <person name="Copeland A."/>
            <person name="Barry K.W."/>
            <person name="Cichocki N."/>
            <person name="Veneault-Fourrey C."/>
            <person name="LaButti K."/>
            <person name="Lindquist E.A."/>
            <person name="Lipzen A."/>
            <person name="Lundell T."/>
            <person name="Morin E."/>
            <person name="Murat C."/>
            <person name="Sun H."/>
            <person name="Tunlid A."/>
            <person name="Henrissat B."/>
            <person name="Grigoriev I.V."/>
            <person name="Hibbett D.S."/>
            <person name="Martin F."/>
            <person name="Nordberg H.P."/>
            <person name="Cantor M.N."/>
            <person name="Hua S.X."/>
        </authorList>
    </citation>
    <scope>NUCLEOTIDE SEQUENCE [LARGE SCALE GENOMIC DNA]</scope>
    <source>
        <strain evidence="3 4">Zn</strain>
    </source>
</reference>
<dbReference type="PROSITE" id="PS50031">
    <property type="entry name" value="EH"/>
    <property type="match status" value="1"/>
</dbReference>
<dbReference type="InParanoid" id="A0A0C3H2N5"/>
<accession>A0A0C3H2N5</accession>
<keyword evidence="1" id="KW-0812">Transmembrane</keyword>
<keyword evidence="4" id="KW-1185">Reference proteome</keyword>
<evidence type="ECO:0000313" key="4">
    <source>
        <dbReference type="Proteomes" id="UP000054321"/>
    </source>
</evidence>
<feature type="domain" description="EH" evidence="2">
    <location>
        <begin position="63"/>
        <end position="147"/>
    </location>
</feature>
<sequence>MLTRPPKYLLPTIGSVIIIIFLFFTLYGQTPVDLSPSLEGSSGKSQTSVTPAKHIGHPIAGYTEGAYHEVFSVSTSDKKYFKIKFHERSGINPNAIPHPVLEKTWIIVAQLNDRHLKWESVWFAELVCNAAFKGEVLSCIDPPFILPIGKTLGGQQCTNELSFLQKTFGPHDARVFFGPSAPYSTFGSFSQYACFGQWIQDFRALTDWPFEAFSEDQFRMPTELQRPTGRRIVEKNYFIFWDKDENIYVHYDIYPKRVFAQLAYDGSTGPDLAPQAAASDESCMAKHMPQLDAEDQLKAENERAEAIHQATNSISITLCKRSDPACKPDSSNTFVLTIFHRKTFYEFHGVYEPYVMLFQHTPPFAIHGISSKPLWIHGRAKPGEWKKAGGDFSDQTQMLYVTSVSWKSAGQKYHGYIDDVLFVLFGIEDKDTGGIDVLASDLVAELGLCVEA</sequence>
<protein>
    <recommendedName>
        <fullName evidence="2">EH domain-containing protein</fullName>
    </recommendedName>
</protein>
<keyword evidence="1" id="KW-0472">Membrane</keyword>
<dbReference type="Proteomes" id="UP000054321">
    <property type="component" value="Unassembled WGS sequence"/>
</dbReference>
<gene>
    <name evidence="3" type="ORF">OIDMADRAFT_204554</name>
</gene>
<evidence type="ECO:0000313" key="3">
    <source>
        <dbReference type="EMBL" id="KIM96791.1"/>
    </source>
</evidence>
<proteinExistence type="predicted"/>
<reference evidence="4" key="2">
    <citation type="submission" date="2015-01" db="EMBL/GenBank/DDBJ databases">
        <title>Evolutionary Origins and Diversification of the Mycorrhizal Mutualists.</title>
        <authorList>
            <consortium name="DOE Joint Genome Institute"/>
            <consortium name="Mycorrhizal Genomics Consortium"/>
            <person name="Kohler A."/>
            <person name="Kuo A."/>
            <person name="Nagy L.G."/>
            <person name="Floudas D."/>
            <person name="Copeland A."/>
            <person name="Barry K.W."/>
            <person name="Cichocki N."/>
            <person name="Veneault-Fourrey C."/>
            <person name="LaButti K."/>
            <person name="Lindquist E.A."/>
            <person name="Lipzen A."/>
            <person name="Lundell T."/>
            <person name="Morin E."/>
            <person name="Murat C."/>
            <person name="Riley R."/>
            <person name="Ohm R."/>
            <person name="Sun H."/>
            <person name="Tunlid A."/>
            <person name="Henrissat B."/>
            <person name="Grigoriev I.V."/>
            <person name="Hibbett D.S."/>
            <person name="Martin F."/>
        </authorList>
    </citation>
    <scope>NUCLEOTIDE SEQUENCE [LARGE SCALE GENOMIC DNA]</scope>
    <source>
        <strain evidence="4">Zn</strain>
    </source>
</reference>
<dbReference type="HOGENOM" id="CLU_024135_0_0_1"/>
<evidence type="ECO:0000256" key="1">
    <source>
        <dbReference type="SAM" id="Phobius"/>
    </source>
</evidence>
<evidence type="ECO:0000259" key="2">
    <source>
        <dbReference type="PROSITE" id="PS50031"/>
    </source>
</evidence>
<dbReference type="OrthoDB" id="2522565at2759"/>